<evidence type="ECO:0000256" key="3">
    <source>
        <dbReference type="ARBA" id="ARBA00022989"/>
    </source>
</evidence>
<keyword evidence="8" id="KW-1185">Reference proteome</keyword>
<dbReference type="RefSeq" id="WP_067750022.1">
    <property type="nucleotide sequence ID" value="NZ_LT907988.1"/>
</dbReference>
<evidence type="ECO:0000256" key="4">
    <source>
        <dbReference type="ARBA" id="ARBA00023136"/>
    </source>
</evidence>
<dbReference type="PANTHER" id="PTHR30249:SF16">
    <property type="entry name" value="INNER MEMBRANE PROTEIN"/>
    <property type="match status" value="1"/>
</dbReference>
<reference evidence="7 8" key="2">
    <citation type="submission" date="2017-08" db="EMBL/GenBank/DDBJ databases">
        <authorList>
            <person name="de Groot N.N."/>
        </authorList>
    </citation>
    <scope>NUCLEOTIDE SEQUENCE [LARGE SCALE GENOMIC DNA]</scope>
    <source>
        <strain evidence="7">Orrdi1</strain>
    </source>
</reference>
<feature type="transmembrane region" description="Helical" evidence="5">
    <location>
        <begin position="92"/>
        <end position="115"/>
    </location>
</feature>
<dbReference type="AlphaFoldDB" id="A0A1C3JXY1"/>
<comment type="subcellular location">
    <subcellularLocation>
        <location evidence="1">Membrane</location>
        <topology evidence="1">Multi-pass membrane protein</topology>
    </subcellularLocation>
</comment>
<keyword evidence="4 5" id="KW-0472">Membrane</keyword>
<reference evidence="6 8" key="1">
    <citation type="submission" date="2016-06" db="EMBL/GenBank/DDBJ databases">
        <authorList>
            <person name="Kjaerup R.B."/>
            <person name="Dalgaard T.S."/>
            <person name="Juul-Madsen H.R."/>
        </authorList>
    </citation>
    <scope>NUCLEOTIDE SEQUENCE [LARGE SCALE GENOMIC DNA]</scope>
    <source>
        <strain evidence="6">Orrdi1</strain>
    </source>
</reference>
<evidence type="ECO:0000256" key="1">
    <source>
        <dbReference type="ARBA" id="ARBA00004141"/>
    </source>
</evidence>
<keyword evidence="3 5" id="KW-1133">Transmembrane helix</keyword>
<feature type="transmembrane region" description="Helical" evidence="5">
    <location>
        <begin position="36"/>
        <end position="54"/>
    </location>
</feature>
<feature type="transmembrane region" description="Helical" evidence="5">
    <location>
        <begin position="144"/>
        <end position="164"/>
    </location>
</feature>
<dbReference type="EMBL" id="LT907988">
    <property type="protein sequence ID" value="SOE51415.1"/>
    <property type="molecule type" value="Genomic_DNA"/>
</dbReference>
<proteinExistence type="predicted"/>
<dbReference type="PANTHER" id="PTHR30249">
    <property type="entry name" value="PUTATIVE SEROTONIN TRANSPORTER"/>
    <property type="match status" value="1"/>
</dbReference>
<dbReference type="KEGG" id="odi:ODI_R3425"/>
<gene>
    <name evidence="6" type="ORF">ODI_02230</name>
    <name evidence="7" type="ORF">ODI_R3425</name>
</gene>
<dbReference type="EMBL" id="FLRC01000006">
    <property type="protein sequence ID" value="SBT24142.1"/>
    <property type="molecule type" value="Genomic_DNA"/>
</dbReference>
<feature type="transmembrane region" description="Helical" evidence="5">
    <location>
        <begin position="60"/>
        <end position="80"/>
    </location>
</feature>
<dbReference type="Proteomes" id="UP000078558">
    <property type="component" value="Chromosome I"/>
</dbReference>
<accession>A0A1C3JXY1</accession>
<evidence type="ECO:0000313" key="6">
    <source>
        <dbReference type="EMBL" id="SBT24142.1"/>
    </source>
</evidence>
<dbReference type="Pfam" id="PF04172">
    <property type="entry name" value="LrgB"/>
    <property type="match status" value="1"/>
</dbReference>
<evidence type="ECO:0000313" key="7">
    <source>
        <dbReference type="EMBL" id="SOE51415.1"/>
    </source>
</evidence>
<protein>
    <submittedName>
        <fullName evidence="6">CidA-associated membrane protein CidB</fullName>
    </submittedName>
</protein>
<sequence>MRTELAYVAWPVATVLVYVVARHFYRRAPSWWNSPLLLTPVILLAIAGALHTRYSEYIQGSQWLLAMIGPVTVAFALPVYEQRALIRRHWPALLAGVIAGSTIAAFSSWLLASWLNLPSDLQRSLLPRSIATPFALPVSSRVGGVPELTAVFVVLTGLLGAVVGQVMRKWLPLRSSLARGALLGMGAHGVGVAKAREYAAEEGSIAGLVMILAGLVNVSITPIAVMLLL</sequence>
<dbReference type="InterPro" id="IPR007300">
    <property type="entry name" value="CidB/LrgB"/>
</dbReference>
<evidence type="ECO:0000256" key="5">
    <source>
        <dbReference type="SAM" id="Phobius"/>
    </source>
</evidence>
<feature type="transmembrane region" description="Helical" evidence="5">
    <location>
        <begin position="6"/>
        <end position="24"/>
    </location>
</feature>
<organism evidence="6 8">
    <name type="scientific">Orrella dioscoreae</name>
    <dbReference type="NCBI Taxonomy" id="1851544"/>
    <lineage>
        <taxon>Bacteria</taxon>
        <taxon>Pseudomonadati</taxon>
        <taxon>Pseudomonadota</taxon>
        <taxon>Betaproteobacteria</taxon>
        <taxon>Burkholderiales</taxon>
        <taxon>Alcaligenaceae</taxon>
        <taxon>Orrella</taxon>
    </lineage>
</organism>
<dbReference type="GO" id="GO:0016020">
    <property type="term" value="C:membrane"/>
    <property type="evidence" value="ECO:0007669"/>
    <property type="project" value="UniProtKB-SubCell"/>
</dbReference>
<feature type="transmembrane region" description="Helical" evidence="5">
    <location>
        <begin position="205"/>
        <end position="228"/>
    </location>
</feature>
<dbReference type="STRING" id="1851544.ODI_02230"/>
<evidence type="ECO:0000313" key="8">
    <source>
        <dbReference type="Proteomes" id="UP000078558"/>
    </source>
</evidence>
<dbReference type="OrthoDB" id="9811701at2"/>
<name>A0A1C3JXY1_9BURK</name>
<evidence type="ECO:0000256" key="2">
    <source>
        <dbReference type="ARBA" id="ARBA00022692"/>
    </source>
</evidence>
<keyword evidence="2 5" id="KW-0812">Transmembrane</keyword>